<dbReference type="Proteomes" id="UP000551616">
    <property type="component" value="Unassembled WGS sequence"/>
</dbReference>
<proteinExistence type="predicted"/>
<evidence type="ECO:0000313" key="2">
    <source>
        <dbReference type="Proteomes" id="UP000551616"/>
    </source>
</evidence>
<dbReference type="AlphaFoldDB" id="A0A7V9A8R5"/>
<sequence>MTEPHLIRLNGPWEMTIDAQGEPTRVKLPAAWPQIFQAASGGAVVLKRWFHRPTGIDDGSQVQLQLVDLPFQGSAWINGASLGEFPALQKHIVDVKSHLIMRCCLTISIKTLAPLEKTIPTPQISLAILPAHPT</sequence>
<gene>
    <name evidence="1" type="ORF">HOV93_35500</name>
</gene>
<protein>
    <recommendedName>
        <fullName evidence="3">Glycosyl hydrolases family 2 sugar binding domain-containing protein</fullName>
    </recommendedName>
</protein>
<comment type="caution">
    <text evidence="1">The sequence shown here is derived from an EMBL/GenBank/DDBJ whole genome shotgun (WGS) entry which is preliminary data.</text>
</comment>
<name>A0A7V9A8R5_9BACT</name>
<keyword evidence="2" id="KW-1185">Reference proteome</keyword>
<evidence type="ECO:0000313" key="1">
    <source>
        <dbReference type="EMBL" id="MBA2116361.1"/>
    </source>
</evidence>
<evidence type="ECO:0008006" key="3">
    <source>
        <dbReference type="Google" id="ProtNLM"/>
    </source>
</evidence>
<dbReference type="RefSeq" id="WP_207397777.1">
    <property type="nucleotide sequence ID" value="NZ_JABRWO010000010.1"/>
</dbReference>
<dbReference type="EMBL" id="JABRWO010000010">
    <property type="protein sequence ID" value="MBA2116361.1"/>
    <property type="molecule type" value="Genomic_DNA"/>
</dbReference>
<organism evidence="1 2">
    <name type="scientific">Bremerella alba</name>
    <dbReference type="NCBI Taxonomy" id="980252"/>
    <lineage>
        <taxon>Bacteria</taxon>
        <taxon>Pseudomonadati</taxon>
        <taxon>Planctomycetota</taxon>
        <taxon>Planctomycetia</taxon>
        <taxon>Pirellulales</taxon>
        <taxon>Pirellulaceae</taxon>
        <taxon>Bremerella</taxon>
    </lineage>
</organism>
<accession>A0A7V9A8R5</accession>
<reference evidence="1 2" key="1">
    <citation type="submission" date="2020-05" db="EMBL/GenBank/DDBJ databases">
        <title>Bremerella alba sp. nov., a novel planctomycete isolated from the surface of the macroalga Fucus spiralis.</title>
        <authorList>
            <person name="Godinho O."/>
            <person name="Botelho R."/>
            <person name="Albuquerque L."/>
            <person name="Wiegand S."/>
            <person name="Da Costa M.S."/>
            <person name="Lobo-Da-Cunha A."/>
            <person name="Jogler C."/>
            <person name="Lage O.M."/>
        </authorList>
    </citation>
    <scope>NUCLEOTIDE SEQUENCE [LARGE SCALE GENOMIC DNA]</scope>
    <source>
        <strain evidence="1 2">FF15</strain>
    </source>
</reference>